<comment type="caution">
    <text evidence="2">The sequence shown here is derived from an EMBL/GenBank/DDBJ whole genome shotgun (WGS) entry which is preliminary data.</text>
</comment>
<dbReference type="InterPro" id="IPR007569">
    <property type="entry name" value="DUF559"/>
</dbReference>
<dbReference type="STRING" id="1437607.BISA_1194"/>
<evidence type="ECO:0000313" key="2">
    <source>
        <dbReference type="EMBL" id="KFI93030.1"/>
    </source>
</evidence>
<dbReference type="Pfam" id="PF04480">
    <property type="entry name" value="DUF559"/>
    <property type="match status" value="1"/>
</dbReference>
<dbReference type="Proteomes" id="UP000029066">
    <property type="component" value="Unassembled WGS sequence"/>
</dbReference>
<dbReference type="SUPFAM" id="SSF52980">
    <property type="entry name" value="Restriction endonuclease-like"/>
    <property type="match status" value="1"/>
</dbReference>
<organism evidence="2 3">
    <name type="scientific">Bifidobacterium saguini DSM 23967</name>
    <dbReference type="NCBI Taxonomy" id="1437607"/>
    <lineage>
        <taxon>Bacteria</taxon>
        <taxon>Bacillati</taxon>
        <taxon>Actinomycetota</taxon>
        <taxon>Actinomycetes</taxon>
        <taxon>Bifidobacteriales</taxon>
        <taxon>Bifidobacteriaceae</taxon>
        <taxon>Bifidobacterium</taxon>
    </lineage>
</organism>
<dbReference type="AlphaFoldDB" id="A0A087DBY0"/>
<feature type="domain" description="DUF559" evidence="1">
    <location>
        <begin position="210"/>
        <end position="268"/>
    </location>
</feature>
<sequence>MPLRYPARMSNDAYIHNGEINDYVRRNLAEQAAAKAYACKNLITRIRTEQPFCFSLHTALELYAIERPAHCKLPSSDFYITVRKQQHRSSIRNVSYQTWSQPYETYAFPNGLVCMHPIDTWIQYAQHLSLTELVVLGEAIIRRFGYSIDSFRYKLTAFHRVTGRKRCEEALKLMQQSDSVQETRARLALLRFGLSNPVMHYSITNPQGNTYIVDMAYPDRKVAIEYDGDHHRRFRNQYVRDQRKRRELRALGWIVIEVFAEDLKNEAGQRAFANNVASALQVPLIGTPQKQFCALVDPKLRVNARRGERRRYNAHAGKRP</sequence>
<reference evidence="2 3" key="1">
    <citation type="submission" date="2014-03" db="EMBL/GenBank/DDBJ databases">
        <title>Genomics of Bifidobacteria.</title>
        <authorList>
            <person name="Ventura M."/>
            <person name="Milani C."/>
            <person name="Lugli G.A."/>
        </authorList>
    </citation>
    <scope>NUCLEOTIDE SEQUENCE [LARGE SCALE GENOMIC DNA]</scope>
    <source>
        <strain evidence="2 3">DSM 23967</strain>
    </source>
</reference>
<evidence type="ECO:0000313" key="3">
    <source>
        <dbReference type="Proteomes" id="UP000029066"/>
    </source>
</evidence>
<proteinExistence type="predicted"/>
<dbReference type="Gene3D" id="3.40.960.10">
    <property type="entry name" value="VSR Endonuclease"/>
    <property type="match status" value="1"/>
</dbReference>
<accession>A0A087DBY0</accession>
<dbReference type="InterPro" id="IPR011335">
    <property type="entry name" value="Restrct_endonuc-II-like"/>
</dbReference>
<evidence type="ECO:0000259" key="1">
    <source>
        <dbReference type="Pfam" id="PF04480"/>
    </source>
</evidence>
<gene>
    <name evidence="2" type="ORF">BISA_1194</name>
</gene>
<protein>
    <recommendedName>
        <fullName evidence="1">DUF559 domain-containing protein</fullName>
    </recommendedName>
</protein>
<dbReference type="EMBL" id="JGZN01000006">
    <property type="protein sequence ID" value="KFI93030.1"/>
    <property type="molecule type" value="Genomic_DNA"/>
</dbReference>
<name>A0A087DBY0_9BIFI</name>